<name>A0ABS8IL29_9NOSO</name>
<keyword evidence="2" id="KW-1185">Reference proteome</keyword>
<comment type="caution">
    <text evidence="1">The sequence shown here is derived from an EMBL/GenBank/DDBJ whole genome shotgun (WGS) entry which is preliminary data.</text>
</comment>
<evidence type="ECO:0000313" key="2">
    <source>
        <dbReference type="Proteomes" id="UP001199525"/>
    </source>
</evidence>
<proteinExistence type="predicted"/>
<dbReference type="RefSeq" id="WP_229490421.1">
    <property type="nucleotide sequence ID" value="NZ_JAIVFQ010000132.1"/>
</dbReference>
<sequence length="211" mass="24152">MTETSDNFFQAIGIIYGQLILNKKPYTLTVLDKNYQVFFKNPSKALPAIAKEIKNSGNILRLLVYPNIIYNPSKEDPHIQFQIVAWSSISDEPNGLFRELKDLEFLLSGLWQFIPGCKTPCLTVFKNYMEDKAENLNKSDVFKRNSILKPIHVPLLWDDSLGSPNNNPNSMPEDFTKPPYISIKARFLPGRNLWEFDSLHKDACSATSEHI</sequence>
<dbReference type="Proteomes" id="UP001199525">
    <property type="component" value="Unassembled WGS sequence"/>
</dbReference>
<dbReference type="EMBL" id="JAIVFQ010000132">
    <property type="protein sequence ID" value="MCC5604515.1"/>
    <property type="molecule type" value="Genomic_DNA"/>
</dbReference>
<organism evidence="1 2">
    <name type="scientific">Nostoc favosum CHAB5714</name>
    <dbReference type="NCBI Taxonomy" id="2780399"/>
    <lineage>
        <taxon>Bacteria</taxon>
        <taxon>Bacillati</taxon>
        <taxon>Cyanobacteriota</taxon>
        <taxon>Cyanophyceae</taxon>
        <taxon>Nostocales</taxon>
        <taxon>Nostocaceae</taxon>
        <taxon>Nostoc</taxon>
        <taxon>Nostoc favosum</taxon>
    </lineage>
</organism>
<reference evidence="1 2" key="1">
    <citation type="journal article" date="2021" name="Microorganisms">
        <title>Genome Evolution of Filamentous Cyanobacterium Nostoc Species: From Facultative Symbiosis to Free Living.</title>
        <authorList>
            <person name="Huo D."/>
            <person name="Li H."/>
            <person name="Cai F."/>
            <person name="Guo X."/>
            <person name="Qiao Z."/>
            <person name="Wang W."/>
            <person name="Yu G."/>
            <person name="Li R."/>
        </authorList>
    </citation>
    <scope>NUCLEOTIDE SEQUENCE [LARGE SCALE GENOMIC DNA]</scope>
    <source>
        <strain evidence="1 2">CHAB 5714</strain>
    </source>
</reference>
<evidence type="ECO:0000313" key="1">
    <source>
        <dbReference type="EMBL" id="MCC5604515.1"/>
    </source>
</evidence>
<protein>
    <submittedName>
        <fullName evidence="1">Uncharacterized protein</fullName>
    </submittedName>
</protein>
<gene>
    <name evidence="1" type="ORF">LC586_36520</name>
</gene>
<accession>A0ABS8IL29</accession>